<dbReference type="InterPro" id="IPR012677">
    <property type="entry name" value="Nucleotide-bd_a/b_plait_sf"/>
</dbReference>
<evidence type="ECO:0000256" key="2">
    <source>
        <dbReference type="ARBA" id="ARBA00023242"/>
    </source>
</evidence>
<dbReference type="Proteomes" id="UP000186922">
    <property type="component" value="Unassembled WGS sequence"/>
</dbReference>
<keyword evidence="3" id="KW-0694">RNA-binding</keyword>
<dbReference type="Pfam" id="PF00076">
    <property type="entry name" value="RRM_1"/>
    <property type="match status" value="1"/>
</dbReference>
<dbReference type="Gene3D" id="3.30.40.10">
    <property type="entry name" value="Zinc/RING finger domain, C3HC4 (zinc finger)"/>
    <property type="match status" value="1"/>
</dbReference>
<dbReference type="PROSITE" id="PS50102">
    <property type="entry name" value="RRM"/>
    <property type="match status" value="1"/>
</dbReference>
<evidence type="ECO:0000259" key="4">
    <source>
        <dbReference type="PROSITE" id="PS50102"/>
    </source>
</evidence>
<dbReference type="Pfam" id="PF13920">
    <property type="entry name" value="zf-C3HC4_3"/>
    <property type="match status" value="1"/>
</dbReference>
<evidence type="ECO:0000313" key="5">
    <source>
        <dbReference type="EMBL" id="GAU88180.1"/>
    </source>
</evidence>
<dbReference type="PANTHER" id="PTHR48033">
    <property type="entry name" value="RNA-BINDING (RRM/RBD/RNP MOTIFS) FAMILY PROTEIN"/>
    <property type="match status" value="1"/>
</dbReference>
<dbReference type="GO" id="GO:0005654">
    <property type="term" value="C:nucleoplasm"/>
    <property type="evidence" value="ECO:0007669"/>
    <property type="project" value="TreeGrafter"/>
</dbReference>
<protein>
    <recommendedName>
        <fullName evidence="4">RRM domain-containing protein</fullName>
    </recommendedName>
</protein>
<organism evidence="5 6">
    <name type="scientific">Ramazzottius varieornatus</name>
    <name type="common">Water bear</name>
    <name type="synonym">Tardigrade</name>
    <dbReference type="NCBI Taxonomy" id="947166"/>
    <lineage>
        <taxon>Eukaryota</taxon>
        <taxon>Metazoa</taxon>
        <taxon>Ecdysozoa</taxon>
        <taxon>Tardigrada</taxon>
        <taxon>Eutardigrada</taxon>
        <taxon>Parachela</taxon>
        <taxon>Hypsibioidea</taxon>
        <taxon>Ramazzottiidae</taxon>
        <taxon>Ramazzottius</taxon>
    </lineage>
</organism>
<evidence type="ECO:0000256" key="1">
    <source>
        <dbReference type="ARBA" id="ARBA00004123"/>
    </source>
</evidence>
<dbReference type="GO" id="GO:0003723">
    <property type="term" value="F:RNA binding"/>
    <property type="evidence" value="ECO:0007669"/>
    <property type="project" value="UniProtKB-UniRule"/>
</dbReference>
<dbReference type="GO" id="GO:0000785">
    <property type="term" value="C:chromatin"/>
    <property type="evidence" value="ECO:0007669"/>
    <property type="project" value="TreeGrafter"/>
</dbReference>
<name>A0A1D1UI43_RAMVA</name>
<gene>
    <name evidence="5" type="primary">RvY_00924</name>
    <name evidence="5" type="synonym">RvY_00924.1</name>
    <name evidence="5" type="ORF">RvY_00924-1</name>
</gene>
<dbReference type="SMART" id="SM00360">
    <property type="entry name" value="RRM"/>
    <property type="match status" value="2"/>
</dbReference>
<accession>A0A1D1UI43</accession>
<proteinExistence type="predicted"/>
<dbReference type="SUPFAM" id="SSF54928">
    <property type="entry name" value="RNA-binding domain, RBD"/>
    <property type="match status" value="2"/>
</dbReference>
<reference evidence="5 6" key="1">
    <citation type="journal article" date="2016" name="Nat. Commun.">
        <title>Extremotolerant tardigrade genome and improved radiotolerance of human cultured cells by tardigrade-unique protein.</title>
        <authorList>
            <person name="Hashimoto T."/>
            <person name="Horikawa D.D."/>
            <person name="Saito Y."/>
            <person name="Kuwahara H."/>
            <person name="Kozuka-Hata H."/>
            <person name="Shin-I T."/>
            <person name="Minakuchi Y."/>
            <person name="Ohishi K."/>
            <person name="Motoyama A."/>
            <person name="Aizu T."/>
            <person name="Enomoto A."/>
            <person name="Kondo K."/>
            <person name="Tanaka S."/>
            <person name="Hara Y."/>
            <person name="Koshikawa S."/>
            <person name="Sagara H."/>
            <person name="Miura T."/>
            <person name="Yokobori S."/>
            <person name="Miyagawa K."/>
            <person name="Suzuki Y."/>
            <person name="Kubo T."/>
            <person name="Oyama M."/>
            <person name="Kohara Y."/>
            <person name="Fujiyama A."/>
            <person name="Arakawa K."/>
            <person name="Katayama T."/>
            <person name="Toyoda A."/>
            <person name="Kunieda T."/>
        </authorList>
    </citation>
    <scope>NUCLEOTIDE SEQUENCE [LARGE SCALE GENOMIC DNA]</scope>
    <source>
        <strain evidence="5 6">YOKOZUNA-1</strain>
    </source>
</reference>
<sequence length="483" mass="52638">MAGKEGVFRTRYAGILEHRDELESDFQGALEAGNTKEELLKLLAASKKIVKFNKGIQDDIIEKLNVIEPGIEIAGSKSDHVSVASFAGPKATTNGSDQVSVKKNESQVSLGNPVHSSSGNSDALISKPAGSIQFDSEKGDVRQNYFSLPAVASSAQPQLALVNSTTGFTAPLSKKDPAPDNLKVFVPNVSQLSEQQLLVYFENFGHVQDVIKTPYPNKPATAIVRFINPESATKVLATAQHIIDRFPVYPKAFALPQYKYPHTSSSLQSTREAAQRRAENKQAFPRNLFPHPYQVYCGGISNQATIQDLKDALLEHTVGGIRDIQMPLMEKTNKHRGFAYVEYERTDDADYICNLHYIQVLGRQMECKANTRPLPAYLKAGFNVATLAGFGMASLVDSLPNAPSTANGPNGVPVARTQTQVPNAAAKADENHQTSKCIICKVKPPNCIMLWCGHATTCMDCGMKLENCPKEDCNDVVDRVMAA</sequence>
<comment type="subcellular location">
    <subcellularLocation>
        <location evidence="1">Nucleus</location>
    </subcellularLocation>
</comment>
<dbReference type="STRING" id="947166.A0A1D1UI43"/>
<dbReference type="EMBL" id="BDGG01000001">
    <property type="protein sequence ID" value="GAU88180.1"/>
    <property type="molecule type" value="Genomic_DNA"/>
</dbReference>
<dbReference type="OrthoDB" id="3045089at2759"/>
<keyword evidence="2" id="KW-0539">Nucleus</keyword>
<feature type="domain" description="RRM" evidence="4">
    <location>
        <begin position="293"/>
        <end position="372"/>
    </location>
</feature>
<dbReference type="InterPro" id="IPR013083">
    <property type="entry name" value="Znf_RING/FYVE/PHD"/>
</dbReference>
<dbReference type="Gene3D" id="3.30.70.330">
    <property type="match status" value="2"/>
</dbReference>
<dbReference type="InterPro" id="IPR035979">
    <property type="entry name" value="RBD_domain_sf"/>
</dbReference>
<keyword evidence="6" id="KW-1185">Reference proteome</keyword>
<evidence type="ECO:0000256" key="3">
    <source>
        <dbReference type="PROSITE-ProRule" id="PRU00176"/>
    </source>
</evidence>
<dbReference type="GO" id="GO:0010468">
    <property type="term" value="P:regulation of gene expression"/>
    <property type="evidence" value="ECO:0007669"/>
    <property type="project" value="TreeGrafter"/>
</dbReference>
<comment type="caution">
    <text evidence="5">The sequence shown here is derived from an EMBL/GenBank/DDBJ whole genome shotgun (WGS) entry which is preliminary data.</text>
</comment>
<evidence type="ECO:0000313" key="6">
    <source>
        <dbReference type="Proteomes" id="UP000186922"/>
    </source>
</evidence>
<dbReference type="PANTHER" id="PTHR48033:SF10">
    <property type="entry name" value="RNA-BINDING PROTEIN SQUID"/>
    <property type="match status" value="1"/>
</dbReference>
<dbReference type="InterPro" id="IPR000504">
    <property type="entry name" value="RRM_dom"/>
</dbReference>
<dbReference type="AlphaFoldDB" id="A0A1D1UI43"/>